<dbReference type="Gene3D" id="3.60.21.10">
    <property type="match status" value="1"/>
</dbReference>
<sequence>MKFVGTMLKRLFSKKSEVRPLDTACIPEGRRIYAIGDVHGRNDLLQQLIEKIIDDDAKRGDISSEIIFLGDLVDRGPDSSGVIETAIQLKNELGDVRFLMGNHEEVYLKAATGDEKATRFFNRIGGKETILSYEISMRDYMDLDNAGLAERLPELIPTHHIDFVKDFENQIVVGDYAFVHAGIRPGVALDEQKPKDLRWIREEFLSAKEAHEKVIVYGHTINDDVVEKGNRIGIDTGAYYTEKLTALALEGDQRWYLDTALPQ</sequence>
<evidence type="ECO:0000259" key="1">
    <source>
        <dbReference type="Pfam" id="PF00149"/>
    </source>
</evidence>
<gene>
    <name evidence="2" type="ORF">GCM10009096_09140</name>
</gene>
<dbReference type="PANTHER" id="PTHR42850:SF4">
    <property type="entry name" value="ZINC-DEPENDENT ENDOPOLYPHOSPHATASE"/>
    <property type="match status" value="1"/>
</dbReference>
<comment type="caution">
    <text evidence="2">The sequence shown here is derived from an EMBL/GenBank/DDBJ whole genome shotgun (WGS) entry which is preliminary data.</text>
</comment>
<evidence type="ECO:0000313" key="2">
    <source>
        <dbReference type="EMBL" id="GAA0470416.1"/>
    </source>
</evidence>
<dbReference type="SUPFAM" id="SSF56300">
    <property type="entry name" value="Metallo-dependent phosphatases"/>
    <property type="match status" value="1"/>
</dbReference>
<dbReference type="Proteomes" id="UP001500713">
    <property type="component" value="Unassembled WGS sequence"/>
</dbReference>
<reference evidence="2 3" key="1">
    <citation type="journal article" date="2019" name="Int. J. Syst. Evol. Microbiol.">
        <title>The Global Catalogue of Microorganisms (GCM) 10K type strain sequencing project: providing services to taxonomists for standard genome sequencing and annotation.</title>
        <authorList>
            <consortium name="The Broad Institute Genomics Platform"/>
            <consortium name="The Broad Institute Genome Sequencing Center for Infectious Disease"/>
            <person name="Wu L."/>
            <person name="Ma J."/>
        </authorList>
    </citation>
    <scope>NUCLEOTIDE SEQUENCE [LARGE SCALE GENOMIC DNA]</scope>
    <source>
        <strain evidence="2 3">JCM 14162</strain>
    </source>
</reference>
<name>A0ABN1A8R2_9SPHN</name>
<dbReference type="InterPro" id="IPR050126">
    <property type="entry name" value="Ap4A_hydrolase"/>
</dbReference>
<dbReference type="CDD" id="cd00144">
    <property type="entry name" value="MPP_PPP_family"/>
    <property type="match status" value="1"/>
</dbReference>
<dbReference type="Pfam" id="PF00149">
    <property type="entry name" value="Metallophos"/>
    <property type="match status" value="1"/>
</dbReference>
<dbReference type="RefSeq" id="WP_229956523.1">
    <property type="nucleotide sequence ID" value="NZ_BAAAEM010000002.1"/>
</dbReference>
<organism evidence="2 3">
    <name type="scientific">Parasphingorhabdus litoris</name>
    <dbReference type="NCBI Taxonomy" id="394733"/>
    <lineage>
        <taxon>Bacteria</taxon>
        <taxon>Pseudomonadati</taxon>
        <taxon>Pseudomonadota</taxon>
        <taxon>Alphaproteobacteria</taxon>
        <taxon>Sphingomonadales</taxon>
        <taxon>Sphingomonadaceae</taxon>
        <taxon>Parasphingorhabdus</taxon>
    </lineage>
</organism>
<protein>
    <submittedName>
        <fullName evidence="2">Metallophosphoesterase family protein</fullName>
    </submittedName>
</protein>
<dbReference type="PANTHER" id="PTHR42850">
    <property type="entry name" value="METALLOPHOSPHOESTERASE"/>
    <property type="match status" value="1"/>
</dbReference>
<feature type="domain" description="Calcineurin-like phosphoesterase" evidence="1">
    <location>
        <begin position="31"/>
        <end position="223"/>
    </location>
</feature>
<dbReference type="InterPro" id="IPR029052">
    <property type="entry name" value="Metallo-depent_PP-like"/>
</dbReference>
<proteinExistence type="predicted"/>
<dbReference type="EMBL" id="BAAAEM010000002">
    <property type="protein sequence ID" value="GAA0470416.1"/>
    <property type="molecule type" value="Genomic_DNA"/>
</dbReference>
<keyword evidence="3" id="KW-1185">Reference proteome</keyword>
<accession>A0ABN1A8R2</accession>
<evidence type="ECO:0000313" key="3">
    <source>
        <dbReference type="Proteomes" id="UP001500713"/>
    </source>
</evidence>
<dbReference type="InterPro" id="IPR004843">
    <property type="entry name" value="Calcineurin-like_PHP"/>
</dbReference>